<comment type="caution">
    <text evidence="2">The sequence shown here is derived from an EMBL/GenBank/DDBJ whole genome shotgun (WGS) entry which is preliminary data.</text>
</comment>
<sequence length="177" mass="18977">MLLAARLGKAVPDADPLDGGIDARLLILLETPGPKVLGTGFVSRDNPDGTAANLFRFLPQAGIARSDTVIWNIVPWLIQTAGERNRNPTRAEVAEGLRHLPDFLDLLPRLELAVVAGRKAEAAVDLLETRKIPCLTMPHPSPTYVCTSPDVALRISVCLGKAAERLAVTRNSAMSPS</sequence>
<evidence type="ECO:0000313" key="2">
    <source>
        <dbReference type="EMBL" id="GEO37334.1"/>
    </source>
</evidence>
<dbReference type="CDD" id="cd10035">
    <property type="entry name" value="UDG_like"/>
    <property type="match status" value="1"/>
</dbReference>
<name>A0A512DLH7_9PROT</name>
<dbReference type="RefSeq" id="WP_211099231.1">
    <property type="nucleotide sequence ID" value="NZ_BJYZ01000006.1"/>
</dbReference>
<dbReference type="InterPro" id="IPR005122">
    <property type="entry name" value="Uracil-DNA_glycosylase-like"/>
</dbReference>
<dbReference type="Gene3D" id="3.40.470.10">
    <property type="entry name" value="Uracil-DNA glycosylase-like domain"/>
    <property type="match status" value="1"/>
</dbReference>
<dbReference type="InterPro" id="IPR036895">
    <property type="entry name" value="Uracil-DNA_glycosylase-like_sf"/>
</dbReference>
<gene>
    <name evidence="2" type="ORF">SAE02_14820</name>
</gene>
<evidence type="ECO:0000259" key="1">
    <source>
        <dbReference type="Pfam" id="PF03167"/>
    </source>
</evidence>
<organism evidence="2 3">
    <name type="scientific">Skermanella aerolata</name>
    <dbReference type="NCBI Taxonomy" id="393310"/>
    <lineage>
        <taxon>Bacteria</taxon>
        <taxon>Pseudomonadati</taxon>
        <taxon>Pseudomonadota</taxon>
        <taxon>Alphaproteobacteria</taxon>
        <taxon>Rhodospirillales</taxon>
        <taxon>Azospirillaceae</taxon>
        <taxon>Skermanella</taxon>
    </lineage>
</organism>
<proteinExistence type="predicted"/>
<dbReference type="Pfam" id="PF03167">
    <property type="entry name" value="UDG"/>
    <property type="match status" value="1"/>
</dbReference>
<dbReference type="EMBL" id="BJYZ01000006">
    <property type="protein sequence ID" value="GEO37334.1"/>
    <property type="molecule type" value="Genomic_DNA"/>
</dbReference>
<feature type="domain" description="Uracil-DNA glycosylase-like" evidence="1">
    <location>
        <begin position="19"/>
        <end position="143"/>
    </location>
</feature>
<dbReference type="Proteomes" id="UP000321523">
    <property type="component" value="Unassembled WGS sequence"/>
</dbReference>
<dbReference type="SUPFAM" id="SSF52141">
    <property type="entry name" value="Uracil-DNA glycosylase-like"/>
    <property type="match status" value="1"/>
</dbReference>
<protein>
    <recommendedName>
        <fullName evidence="1">Uracil-DNA glycosylase-like domain-containing protein</fullName>
    </recommendedName>
</protein>
<accession>A0A512DLH7</accession>
<keyword evidence="3" id="KW-1185">Reference proteome</keyword>
<reference evidence="2 3" key="1">
    <citation type="submission" date="2019-07" db="EMBL/GenBank/DDBJ databases">
        <title>Whole genome shotgun sequence of Skermanella aerolata NBRC 106429.</title>
        <authorList>
            <person name="Hosoyama A."/>
            <person name="Uohara A."/>
            <person name="Ohji S."/>
            <person name="Ichikawa N."/>
        </authorList>
    </citation>
    <scope>NUCLEOTIDE SEQUENCE [LARGE SCALE GENOMIC DNA]</scope>
    <source>
        <strain evidence="2 3">NBRC 106429</strain>
    </source>
</reference>
<evidence type="ECO:0000313" key="3">
    <source>
        <dbReference type="Proteomes" id="UP000321523"/>
    </source>
</evidence>
<dbReference type="AlphaFoldDB" id="A0A512DLH7"/>